<dbReference type="RefSeq" id="WP_203792745.1">
    <property type="nucleotide sequence ID" value="NZ_BAAAQE010000090.1"/>
</dbReference>
<organism evidence="2 3">
    <name type="scientific">Actinoplanes couchii</name>
    <dbReference type="NCBI Taxonomy" id="403638"/>
    <lineage>
        <taxon>Bacteria</taxon>
        <taxon>Bacillati</taxon>
        <taxon>Actinomycetota</taxon>
        <taxon>Actinomycetes</taxon>
        <taxon>Micromonosporales</taxon>
        <taxon>Micromonosporaceae</taxon>
        <taxon>Actinoplanes</taxon>
    </lineage>
</organism>
<name>A0ABQ3X0J3_9ACTN</name>
<comment type="caution">
    <text evidence="2">The sequence shown here is derived from an EMBL/GenBank/DDBJ whole genome shotgun (WGS) entry which is preliminary data.</text>
</comment>
<dbReference type="InterPro" id="IPR036866">
    <property type="entry name" value="RibonucZ/Hydroxyglut_hydro"/>
</dbReference>
<dbReference type="EMBL" id="BOMG01000006">
    <property type="protein sequence ID" value="GID51918.1"/>
    <property type="molecule type" value="Genomic_DNA"/>
</dbReference>
<evidence type="ECO:0000313" key="3">
    <source>
        <dbReference type="Proteomes" id="UP000612282"/>
    </source>
</evidence>
<evidence type="ECO:0000259" key="1">
    <source>
        <dbReference type="SMART" id="SM00849"/>
    </source>
</evidence>
<keyword evidence="3" id="KW-1185">Reference proteome</keyword>
<protein>
    <recommendedName>
        <fullName evidence="1">Metallo-beta-lactamase domain-containing protein</fullName>
    </recommendedName>
</protein>
<dbReference type="InterPro" id="IPR001279">
    <property type="entry name" value="Metallo-B-lactamas"/>
</dbReference>
<dbReference type="Pfam" id="PF00753">
    <property type="entry name" value="Lactamase_B"/>
    <property type="match status" value="1"/>
</dbReference>
<dbReference type="Proteomes" id="UP000612282">
    <property type="component" value="Unassembled WGS sequence"/>
</dbReference>
<gene>
    <name evidence="2" type="ORF">Aco03nite_003220</name>
</gene>
<dbReference type="Gene3D" id="3.60.15.10">
    <property type="entry name" value="Ribonuclease Z/Hydroxyacylglutathione hydrolase-like"/>
    <property type="match status" value="1"/>
</dbReference>
<proteinExistence type="predicted"/>
<feature type="domain" description="Metallo-beta-lactamase" evidence="1">
    <location>
        <begin position="44"/>
        <end position="215"/>
    </location>
</feature>
<sequence length="274" mass="30247">MDIMAGTLDVEWIHGAASSPAIQVHAYNEHTFVLRQSKTVDYEGPFLFLLFGDDRALLLDTGATADPVSFPLRRTVDDLIGSWLADHPRDDYRLLVLHTHDHRDHRAADAQFEGRPATTVVPAARTAAWAYLGLTGEIGSAVLELGGRALDCLVTPGHNEAAVTFYDRLTGLLFTGDTVYRGRLYIDDWPAFRSSIDTLVRFAEENPVTHVLGCHIEMTTEPGVDYPIGTTFQPGEPPPQMTPGHLRDIRAALIETGPAPGRYVFADFILCHDR</sequence>
<evidence type="ECO:0000313" key="2">
    <source>
        <dbReference type="EMBL" id="GID51918.1"/>
    </source>
</evidence>
<dbReference type="SUPFAM" id="SSF56281">
    <property type="entry name" value="Metallo-hydrolase/oxidoreductase"/>
    <property type="match status" value="1"/>
</dbReference>
<dbReference type="SMART" id="SM00849">
    <property type="entry name" value="Lactamase_B"/>
    <property type="match status" value="1"/>
</dbReference>
<accession>A0ABQ3X0J3</accession>
<reference evidence="2 3" key="1">
    <citation type="submission" date="2021-01" db="EMBL/GenBank/DDBJ databases">
        <title>Whole genome shotgun sequence of Actinoplanes couchii NBRC 106145.</title>
        <authorList>
            <person name="Komaki H."/>
            <person name="Tamura T."/>
        </authorList>
    </citation>
    <scope>NUCLEOTIDE SEQUENCE [LARGE SCALE GENOMIC DNA]</scope>
    <source>
        <strain evidence="2 3">NBRC 106145</strain>
    </source>
</reference>